<accession>A0AA88KL79</accession>
<dbReference type="Proteomes" id="UP000816034">
    <property type="component" value="Unassembled WGS sequence"/>
</dbReference>
<evidence type="ECO:0000313" key="2">
    <source>
        <dbReference type="EMBL" id="KAG2378584.1"/>
    </source>
</evidence>
<dbReference type="InterPro" id="IPR011993">
    <property type="entry name" value="PH-like_dom_sf"/>
</dbReference>
<dbReference type="GeneID" id="68100677"/>
<dbReference type="RefSeq" id="XP_044545846.1">
    <property type="nucleotide sequence ID" value="XM_044698276.1"/>
</dbReference>
<dbReference type="Gene3D" id="2.30.29.30">
    <property type="entry name" value="Pleckstrin-homology domain (PH domain)/Phosphotyrosine-binding domain (PTB)"/>
    <property type="match status" value="1"/>
</dbReference>
<dbReference type="InterPro" id="IPR001849">
    <property type="entry name" value="PH_domain"/>
</dbReference>
<evidence type="ECO:0000313" key="3">
    <source>
        <dbReference type="Proteomes" id="UP000816034"/>
    </source>
</evidence>
<feature type="domain" description="PH" evidence="1">
    <location>
        <begin position="6"/>
        <end position="110"/>
    </location>
</feature>
<protein>
    <recommendedName>
        <fullName evidence="1">PH domain-containing protein</fullName>
    </recommendedName>
</protein>
<name>A0AA88KL79_NAELO</name>
<sequence length="136" mass="15695">MPIGPKVHRSGYVFKKGGLIKSIKKRWLVLNDEELAYYENVEKMAGEPPIDRIYLRLVIAAEDTGKTEVISKKNYYEFIIKTNLGRDYQIYVETAEERSAWVDTINSLTHAFKSPVKSFEKVTDPNMYNKMAAVKN</sequence>
<dbReference type="InterPro" id="IPR051707">
    <property type="entry name" value="PI-Interact_SigTrans_Reg"/>
</dbReference>
<dbReference type="EMBL" id="PYSW02000032">
    <property type="protein sequence ID" value="KAG2378584.1"/>
    <property type="molecule type" value="Genomic_DNA"/>
</dbReference>
<gene>
    <name evidence="2" type="ORF">C9374_008223</name>
</gene>
<dbReference type="SMART" id="SM00233">
    <property type="entry name" value="PH"/>
    <property type="match status" value="1"/>
</dbReference>
<proteinExistence type="predicted"/>
<keyword evidence="3" id="KW-1185">Reference proteome</keyword>
<dbReference type="AlphaFoldDB" id="A0AA88KL79"/>
<dbReference type="PANTHER" id="PTHR14336">
    <property type="entry name" value="TANDEM PH DOMAIN CONTAINING PROTEIN"/>
    <property type="match status" value="1"/>
</dbReference>
<evidence type="ECO:0000259" key="1">
    <source>
        <dbReference type="PROSITE" id="PS50003"/>
    </source>
</evidence>
<dbReference type="Pfam" id="PF00169">
    <property type="entry name" value="PH"/>
    <property type="match status" value="1"/>
</dbReference>
<organism evidence="2 3">
    <name type="scientific">Naegleria lovaniensis</name>
    <name type="common">Amoeba</name>
    <dbReference type="NCBI Taxonomy" id="51637"/>
    <lineage>
        <taxon>Eukaryota</taxon>
        <taxon>Discoba</taxon>
        <taxon>Heterolobosea</taxon>
        <taxon>Tetramitia</taxon>
        <taxon>Eutetramitia</taxon>
        <taxon>Vahlkampfiidae</taxon>
        <taxon>Naegleria</taxon>
    </lineage>
</organism>
<comment type="caution">
    <text evidence="2">The sequence shown here is derived from an EMBL/GenBank/DDBJ whole genome shotgun (WGS) entry which is preliminary data.</text>
</comment>
<dbReference type="PROSITE" id="PS50003">
    <property type="entry name" value="PH_DOMAIN"/>
    <property type="match status" value="1"/>
</dbReference>
<reference evidence="2 3" key="1">
    <citation type="journal article" date="2018" name="BMC Genomics">
        <title>The genome of Naegleria lovaniensis, the basis for a comparative approach to unravel pathogenicity factors of the human pathogenic amoeba N. fowleri.</title>
        <authorList>
            <person name="Liechti N."/>
            <person name="Schurch N."/>
            <person name="Bruggmann R."/>
            <person name="Wittwer M."/>
        </authorList>
    </citation>
    <scope>NUCLEOTIDE SEQUENCE [LARGE SCALE GENOMIC DNA]</scope>
    <source>
        <strain evidence="2 3">ATCC 30569</strain>
    </source>
</reference>
<dbReference type="SUPFAM" id="SSF50729">
    <property type="entry name" value="PH domain-like"/>
    <property type="match status" value="1"/>
</dbReference>